<dbReference type="Gene3D" id="3.40.830.10">
    <property type="entry name" value="LigB-like"/>
    <property type="match status" value="2"/>
</dbReference>
<evidence type="ECO:0000313" key="9">
    <source>
        <dbReference type="EMBL" id="KAE9453257.1"/>
    </source>
</evidence>
<dbReference type="CDD" id="cd07363">
    <property type="entry name" value="45_DOPA_Dioxygenase"/>
    <property type="match status" value="1"/>
</dbReference>
<dbReference type="GO" id="GO:0016702">
    <property type="term" value="F:oxidoreductase activity, acting on single donors with incorporation of molecular oxygen, incorporation of two atoms of oxygen"/>
    <property type="evidence" value="ECO:0007669"/>
    <property type="project" value="UniProtKB-ARBA"/>
</dbReference>
<keyword evidence="7" id="KW-0472">Membrane</keyword>
<feature type="non-terminal residue" evidence="9">
    <location>
        <position position="1"/>
    </location>
</feature>
<keyword evidence="10" id="KW-1185">Reference proteome</keyword>
<dbReference type="PANTHER" id="PTHR30096">
    <property type="entry name" value="4,5-DOPA DIOXYGENASE EXTRADIOL-LIKE PROTEIN"/>
    <property type="match status" value="1"/>
</dbReference>
<dbReference type="Proteomes" id="UP000428333">
    <property type="component" value="Linkage Group LG09"/>
</dbReference>
<dbReference type="Pfam" id="PF02900">
    <property type="entry name" value="LigB"/>
    <property type="match status" value="1"/>
</dbReference>
<dbReference type="PANTHER" id="PTHR30096:SF0">
    <property type="entry name" value="4,5-DOPA DIOXYGENASE EXTRADIOL-LIKE PROTEIN"/>
    <property type="match status" value="1"/>
</dbReference>
<dbReference type="SUPFAM" id="SSF53213">
    <property type="entry name" value="LigB-like"/>
    <property type="match status" value="2"/>
</dbReference>
<dbReference type="InterPro" id="IPR014436">
    <property type="entry name" value="Extradiol_dOase_DODA"/>
</dbReference>
<dbReference type="AlphaFoldDB" id="A0A6A4LEX8"/>
<proteinExistence type="inferred from homology"/>
<gene>
    <name evidence="9" type="ORF">C3L33_14842</name>
</gene>
<keyword evidence="7" id="KW-1133">Transmembrane helix</keyword>
<evidence type="ECO:0000256" key="6">
    <source>
        <dbReference type="ARBA" id="ARBA00023002"/>
    </source>
</evidence>
<dbReference type="OrthoDB" id="7396853at2759"/>
<evidence type="ECO:0000256" key="7">
    <source>
        <dbReference type="SAM" id="Phobius"/>
    </source>
</evidence>
<feature type="transmembrane region" description="Helical" evidence="7">
    <location>
        <begin position="87"/>
        <end position="103"/>
    </location>
</feature>
<comment type="caution">
    <text evidence="9">The sequence shown here is derived from an EMBL/GenBank/DDBJ whole genome shotgun (WGS) entry which is preliminary data.</text>
</comment>
<keyword evidence="4" id="KW-0862">Zinc</keyword>
<reference evidence="9 10" key="1">
    <citation type="journal article" date="2019" name="Genome Biol. Evol.">
        <title>The Rhododendron genome and chromosomal organization provide insight into shared whole-genome duplications across the heath family (Ericaceae).</title>
        <authorList>
            <person name="Soza V.L."/>
            <person name="Lindsley D."/>
            <person name="Waalkes A."/>
            <person name="Ramage E."/>
            <person name="Patwardhan R.P."/>
            <person name="Burton J.N."/>
            <person name="Adey A."/>
            <person name="Kumar A."/>
            <person name="Qiu R."/>
            <person name="Shendure J."/>
            <person name="Hall B."/>
        </authorList>
    </citation>
    <scope>NUCLEOTIDE SEQUENCE [LARGE SCALE GENOMIC DNA]</scope>
    <source>
        <strain evidence="9">RSF 1966-606</strain>
    </source>
</reference>
<evidence type="ECO:0000313" key="10">
    <source>
        <dbReference type="Proteomes" id="UP000428333"/>
    </source>
</evidence>
<keyword evidence="3" id="KW-0479">Metal-binding</keyword>
<keyword evidence="5" id="KW-0223">Dioxygenase</keyword>
<feature type="domain" description="Extradiol ring-cleavage dioxygenase class III enzyme subunit B" evidence="8">
    <location>
        <begin position="161"/>
        <end position="233"/>
    </location>
</feature>
<comment type="similarity">
    <text evidence="2">Belongs to the DODA-type extradiol aromatic ring-opening dioxygenase family.</text>
</comment>
<name>A0A6A4LEX8_9ERIC</name>
<accession>A0A6A4LEX8</accession>
<dbReference type="EMBL" id="QEFC01002300">
    <property type="protein sequence ID" value="KAE9453257.1"/>
    <property type="molecule type" value="Genomic_DNA"/>
</dbReference>
<evidence type="ECO:0000256" key="3">
    <source>
        <dbReference type="ARBA" id="ARBA00022723"/>
    </source>
</evidence>
<sequence length="433" mass="47777">MVQAKVEETYYISHGAPTLSIDDSLPARGFLKSFRDTVYGGAQRPPPTSILVISGHWETDYPTVNAVSGTCDTIYDFYGFPQEMYKVLQYLLFLGLVFLVVRARRFVVRRNRCFKFAMGSEPHVPLFLLIPKAQVSDTGSSTISDKGERITNGIWVPTGEVDKKRGLDHGAWVPLMLMFPEADIPVCQLSVQTNRDGTYHYNLGKALAPLKEEGVLIIGSGSATHNLRAPRLTDGSVASWALELILGSKTPFSMEGMKISITTKREHPCKSGTPVARPLLSIACSHWRRGMAITEWGKEALDLNYVEEILLQEEFSQVQKKASDSMIWKGILKPCCGDLRRCHPNQGFVGFEILLQILVALFVGILKRVFKANFDAAFSGGKMAIAVVVRDYTSAIVWAKTLVGNSSSPSLQKLKQPECLASGLIKSLGMLSL</sequence>
<dbReference type="GO" id="GO:0008198">
    <property type="term" value="F:ferrous iron binding"/>
    <property type="evidence" value="ECO:0007669"/>
    <property type="project" value="InterPro"/>
</dbReference>
<keyword evidence="6" id="KW-0560">Oxidoreductase</keyword>
<protein>
    <recommendedName>
        <fullName evidence="8">Extradiol ring-cleavage dioxygenase class III enzyme subunit B domain-containing protein</fullName>
    </recommendedName>
</protein>
<evidence type="ECO:0000256" key="5">
    <source>
        <dbReference type="ARBA" id="ARBA00022964"/>
    </source>
</evidence>
<evidence type="ECO:0000256" key="4">
    <source>
        <dbReference type="ARBA" id="ARBA00022833"/>
    </source>
</evidence>
<evidence type="ECO:0000259" key="8">
    <source>
        <dbReference type="Pfam" id="PF02900"/>
    </source>
</evidence>
<feature type="transmembrane region" description="Helical" evidence="7">
    <location>
        <begin position="348"/>
        <end position="366"/>
    </location>
</feature>
<dbReference type="InterPro" id="IPR004183">
    <property type="entry name" value="Xdiol_dOase_suB"/>
</dbReference>
<evidence type="ECO:0000256" key="2">
    <source>
        <dbReference type="ARBA" id="ARBA00007581"/>
    </source>
</evidence>
<evidence type="ECO:0000256" key="1">
    <source>
        <dbReference type="ARBA" id="ARBA00001947"/>
    </source>
</evidence>
<organism evidence="9 10">
    <name type="scientific">Rhododendron williamsianum</name>
    <dbReference type="NCBI Taxonomy" id="262921"/>
    <lineage>
        <taxon>Eukaryota</taxon>
        <taxon>Viridiplantae</taxon>
        <taxon>Streptophyta</taxon>
        <taxon>Embryophyta</taxon>
        <taxon>Tracheophyta</taxon>
        <taxon>Spermatophyta</taxon>
        <taxon>Magnoliopsida</taxon>
        <taxon>eudicotyledons</taxon>
        <taxon>Gunneridae</taxon>
        <taxon>Pentapetalae</taxon>
        <taxon>asterids</taxon>
        <taxon>Ericales</taxon>
        <taxon>Ericaceae</taxon>
        <taxon>Ericoideae</taxon>
        <taxon>Rhodoreae</taxon>
        <taxon>Rhododendron</taxon>
    </lineage>
</organism>
<dbReference type="GO" id="GO:0008270">
    <property type="term" value="F:zinc ion binding"/>
    <property type="evidence" value="ECO:0007669"/>
    <property type="project" value="InterPro"/>
</dbReference>
<keyword evidence="7" id="KW-0812">Transmembrane</keyword>
<comment type="cofactor">
    <cofactor evidence="1">
        <name>Zn(2+)</name>
        <dbReference type="ChEBI" id="CHEBI:29105"/>
    </cofactor>
</comment>